<dbReference type="EMBL" id="JAUHTC010000003">
    <property type="protein sequence ID" value="MDN4516325.1"/>
    <property type="molecule type" value="Genomic_DNA"/>
</dbReference>
<dbReference type="SUPFAM" id="SSF53474">
    <property type="entry name" value="alpha/beta-Hydrolases"/>
    <property type="match status" value="1"/>
</dbReference>
<dbReference type="RefSeq" id="WP_234935453.1">
    <property type="nucleotide sequence ID" value="NZ_CP070380.1"/>
</dbReference>
<dbReference type="GO" id="GO:0016787">
    <property type="term" value="F:hydrolase activity"/>
    <property type="evidence" value="ECO:0007669"/>
    <property type="project" value="UniProtKB-KW"/>
</dbReference>
<proteinExistence type="predicted"/>
<evidence type="ECO:0000256" key="1">
    <source>
        <dbReference type="SAM" id="MobiDB-lite"/>
    </source>
</evidence>
<sequence length="579" mass="59838">MSDHGRMMGDRYRVWLGAGVLAGGVSAAMLAGAGVAAADDGTSSGSGSQAASGSDDADGRDSKAGPAAESGTDQQAGDEPDAETPADEAEPEPEPDEDPEDEDPEDEDPEDEDLEDEDPEPDADADADRNDRDTTDEAPAPPSGGKHAAPEPEDAPAEPEPEPPAETPAVVNEPETGPVDAEPEAPSTLVDTVETDLSAPDGAAVMKLAAASSPWPGSGVTSLFDFVENLAASFYDWYTDTMQFLAGPARAPFGSRVRVERSSLTVGEGVVVSADWYFPPGNTPPKGLIYLQHGMLASASFYSATAAYLAEKTHSIVVAPTLTWNVLDTENYPLLLPSTHRAVAELFTGDRAELTASAREAGFTGELPTRVVLAGHSAGGGLVVGTARYMVENGDGDDLAGVVMLDGAGIIGVLSADLAKIPQSIPVYNLAATPDSWNNNGHASQRLKQARPDMFTGVLVQGGHHSDSMQSASGIVQFMAYLATGFSSPWNVEANEILTAGWINDMLDGTHTERLYRTSVSPFGLVTGAWIDPPSSVRVGALTAATAGAGDVCPVTPTAVTCADPLPQSGAARGRAALV</sequence>
<feature type="compositionally biased region" description="Acidic residues" evidence="1">
    <location>
        <begin position="76"/>
        <end position="125"/>
    </location>
</feature>
<dbReference type="Proteomes" id="UP001172687">
    <property type="component" value="Unassembled WGS sequence"/>
</dbReference>
<protein>
    <submittedName>
        <fullName evidence="2">Alpha/beta hydrolase</fullName>
    </submittedName>
</protein>
<evidence type="ECO:0000313" key="2">
    <source>
        <dbReference type="EMBL" id="MDN4516325.1"/>
    </source>
</evidence>
<gene>
    <name evidence="2" type="ORF">QYF68_00590</name>
</gene>
<keyword evidence="3" id="KW-1185">Reference proteome</keyword>
<name>A0ABT8H6C7_MYCAO</name>
<accession>A0ABT8H6C7</accession>
<dbReference type="InterPro" id="IPR029058">
    <property type="entry name" value="AB_hydrolase_fold"/>
</dbReference>
<feature type="compositionally biased region" description="Basic and acidic residues" evidence="1">
    <location>
        <begin position="126"/>
        <end position="135"/>
    </location>
</feature>
<keyword evidence="2" id="KW-0378">Hydrolase</keyword>
<feature type="region of interest" description="Disordered" evidence="1">
    <location>
        <begin position="36"/>
        <end position="185"/>
    </location>
</feature>
<organism evidence="2 3">
    <name type="scientific">Mycolicibacterium austroafricanum</name>
    <name type="common">Mycobacterium austroafricanum</name>
    <dbReference type="NCBI Taxonomy" id="39687"/>
    <lineage>
        <taxon>Bacteria</taxon>
        <taxon>Bacillati</taxon>
        <taxon>Actinomycetota</taxon>
        <taxon>Actinomycetes</taxon>
        <taxon>Mycobacteriales</taxon>
        <taxon>Mycobacteriaceae</taxon>
        <taxon>Mycolicibacterium</taxon>
    </lineage>
</organism>
<reference evidence="2" key="1">
    <citation type="submission" date="2023-07" db="EMBL/GenBank/DDBJ databases">
        <title>Degradation of tert-butanol by M. austroafricanum TBA100.</title>
        <authorList>
            <person name="Helbich S."/>
            <person name="Vainshtein Y."/>
        </authorList>
    </citation>
    <scope>NUCLEOTIDE SEQUENCE</scope>
    <source>
        <strain evidence="2">TBA100</strain>
    </source>
</reference>
<feature type="compositionally biased region" description="Low complexity" evidence="1">
    <location>
        <begin position="36"/>
        <end position="54"/>
    </location>
</feature>
<comment type="caution">
    <text evidence="2">The sequence shown here is derived from an EMBL/GenBank/DDBJ whole genome shotgun (WGS) entry which is preliminary data.</text>
</comment>
<dbReference type="Gene3D" id="3.40.50.1820">
    <property type="entry name" value="alpha/beta hydrolase"/>
    <property type="match status" value="1"/>
</dbReference>
<feature type="compositionally biased region" description="Acidic residues" evidence="1">
    <location>
        <begin position="151"/>
        <end position="163"/>
    </location>
</feature>
<evidence type="ECO:0000313" key="3">
    <source>
        <dbReference type="Proteomes" id="UP001172687"/>
    </source>
</evidence>